<name>A0ABX6K6Q3_SALCS</name>
<keyword evidence="2" id="KW-1185">Reference proteome</keyword>
<dbReference type="Pfam" id="PF11163">
    <property type="entry name" value="DUF2947"/>
    <property type="match status" value="1"/>
</dbReference>
<reference evidence="1 2" key="1">
    <citation type="submission" date="2020-03" db="EMBL/GenBank/DDBJ databases">
        <title>Genome mining reveals the biosynthetic pathways of PHA and ectoines of the halophilic strain Salinivibrio costicola M318 isolated from fermented shrimp paste.</title>
        <authorList>
            <person name="Doan T.V."/>
            <person name="Tran L.T."/>
            <person name="Trieu T.A."/>
            <person name="Nguyen Q.V."/>
            <person name="Quach T.N."/>
            <person name="Phi T.Q."/>
            <person name="Kumar S."/>
        </authorList>
    </citation>
    <scope>NUCLEOTIDE SEQUENCE [LARGE SCALE GENOMIC DNA]</scope>
    <source>
        <strain evidence="1 2">M318</strain>
    </source>
</reference>
<gene>
    <name evidence="1" type="ORF">HBA18_06430</name>
</gene>
<dbReference type="EMBL" id="CP050266">
    <property type="protein sequence ID" value="QIR06038.1"/>
    <property type="molecule type" value="Genomic_DNA"/>
</dbReference>
<evidence type="ECO:0000313" key="2">
    <source>
        <dbReference type="Proteomes" id="UP000501408"/>
    </source>
</evidence>
<proteinExistence type="predicted"/>
<dbReference type="RefSeq" id="WP_069587587.1">
    <property type="nucleotide sequence ID" value="NZ_CP050266.1"/>
</dbReference>
<dbReference type="InterPro" id="IPR021334">
    <property type="entry name" value="DUF2947"/>
</dbReference>
<evidence type="ECO:0000313" key="1">
    <source>
        <dbReference type="EMBL" id="QIR06038.1"/>
    </source>
</evidence>
<protein>
    <submittedName>
        <fullName evidence="1">DUF2947 domain-containing protein</fullName>
    </submittedName>
</protein>
<organism evidence="1 2">
    <name type="scientific">Salinivibrio costicola</name>
    <name type="common">Vibrio costicola</name>
    <dbReference type="NCBI Taxonomy" id="51367"/>
    <lineage>
        <taxon>Bacteria</taxon>
        <taxon>Pseudomonadati</taxon>
        <taxon>Pseudomonadota</taxon>
        <taxon>Gammaproteobacteria</taxon>
        <taxon>Vibrionales</taxon>
        <taxon>Vibrionaceae</taxon>
        <taxon>Salinivibrio</taxon>
    </lineage>
</organism>
<accession>A0ABX6K6Q3</accession>
<dbReference type="Proteomes" id="UP000501408">
    <property type="component" value="Chromosome 1"/>
</dbReference>
<sequence length="157" mass="18859">MNYIPLSDYKRKWIFTHQSLPIAESDLADIKPMTEARAGQLWQEFVSKDSPTPDHFGKQDWPTHQSVWKNRLVWQSAWDNDEDLPDEFLAHFPWEDNIVIYFCYDKHNVVESRWGIFKKYWKNFLFYDDKPILLGRRRKEVAMFEQSGEVVIGTRQS</sequence>